<protein>
    <submittedName>
        <fullName evidence="2">Uncharacterized protein</fullName>
    </submittedName>
</protein>
<dbReference type="RefSeq" id="WP_146648268.1">
    <property type="nucleotide sequence ID" value="NZ_CP012333.1"/>
</dbReference>
<accession>A0A0K1PU40</accession>
<dbReference type="EMBL" id="CP012333">
    <property type="protein sequence ID" value="AKU97058.1"/>
    <property type="molecule type" value="Genomic_DNA"/>
</dbReference>
<keyword evidence="1" id="KW-1133">Transmembrane helix</keyword>
<dbReference type="Proteomes" id="UP000064967">
    <property type="component" value="Chromosome"/>
</dbReference>
<reference evidence="2 3" key="1">
    <citation type="submission" date="2015-08" db="EMBL/GenBank/DDBJ databases">
        <authorList>
            <person name="Babu N.S."/>
            <person name="Beckwith C.J."/>
            <person name="Beseler K.G."/>
            <person name="Brison A."/>
            <person name="Carone J.V."/>
            <person name="Caskin T.P."/>
            <person name="Diamond M."/>
            <person name="Durham M.E."/>
            <person name="Foxe J.M."/>
            <person name="Go M."/>
            <person name="Henderson B.A."/>
            <person name="Jones I.B."/>
            <person name="McGettigan J.A."/>
            <person name="Micheletti S.J."/>
            <person name="Nasrallah M.E."/>
            <person name="Ortiz D."/>
            <person name="Piller C.R."/>
            <person name="Privatt S.R."/>
            <person name="Schneider S.L."/>
            <person name="Sharp S."/>
            <person name="Smith T.C."/>
            <person name="Stanton J.D."/>
            <person name="Ullery H.E."/>
            <person name="Wilson R.J."/>
            <person name="Serrano M.G."/>
            <person name="Buck G."/>
            <person name="Lee V."/>
            <person name="Wang Y."/>
            <person name="Carvalho R."/>
            <person name="Voegtly L."/>
            <person name="Shi R."/>
            <person name="Duckworth R."/>
            <person name="Johnson A."/>
            <person name="Loviza R."/>
            <person name="Walstead R."/>
            <person name="Shah Z."/>
            <person name="Kiflezghi M."/>
            <person name="Wade K."/>
            <person name="Ball S.L."/>
            <person name="Bradley K.W."/>
            <person name="Asai D.J."/>
            <person name="Bowman C.A."/>
            <person name="Russell D.A."/>
            <person name="Pope W.H."/>
            <person name="Jacobs-Sera D."/>
            <person name="Hendrix R.W."/>
            <person name="Hatfull G.F."/>
        </authorList>
    </citation>
    <scope>NUCLEOTIDE SEQUENCE [LARGE SCALE GENOMIC DNA]</scope>
    <source>
        <strain evidence="2 3">DSM 27648</strain>
    </source>
</reference>
<evidence type="ECO:0000256" key="1">
    <source>
        <dbReference type="SAM" id="Phobius"/>
    </source>
</evidence>
<dbReference type="STRING" id="1391654.AKJ09_03722"/>
<proteinExistence type="predicted"/>
<sequence>MDPNGVACTNCGKNMTTDDLRRVNCLHCGQVLAHHARAAQQVALMNQMFASPNLQPMMQNAHARMHELQGQAPPPAGGFGVQPTPHDWVHPSWGYAQGPMHEASLQATQQAAVAARQARNATVLVLTFVFAALAFCIAGVVVALIVFA</sequence>
<keyword evidence="3" id="KW-1185">Reference proteome</keyword>
<keyword evidence="1" id="KW-0812">Transmembrane</keyword>
<dbReference type="KEGG" id="llu:AKJ09_03722"/>
<gene>
    <name evidence="2" type="ORF">AKJ09_03722</name>
</gene>
<evidence type="ECO:0000313" key="2">
    <source>
        <dbReference type="EMBL" id="AKU97058.1"/>
    </source>
</evidence>
<name>A0A0K1PU40_9BACT</name>
<evidence type="ECO:0000313" key="3">
    <source>
        <dbReference type="Proteomes" id="UP000064967"/>
    </source>
</evidence>
<organism evidence="2 3">
    <name type="scientific">Labilithrix luteola</name>
    <dbReference type="NCBI Taxonomy" id="1391654"/>
    <lineage>
        <taxon>Bacteria</taxon>
        <taxon>Pseudomonadati</taxon>
        <taxon>Myxococcota</taxon>
        <taxon>Polyangia</taxon>
        <taxon>Polyangiales</taxon>
        <taxon>Labilitrichaceae</taxon>
        <taxon>Labilithrix</taxon>
    </lineage>
</organism>
<dbReference type="AlphaFoldDB" id="A0A0K1PU40"/>
<keyword evidence="1" id="KW-0472">Membrane</keyword>
<feature type="transmembrane region" description="Helical" evidence="1">
    <location>
        <begin position="123"/>
        <end position="147"/>
    </location>
</feature>